<name>A0A0E9SE66_ANGAN</name>
<accession>A0A0E9SE66</accession>
<reference evidence="1" key="1">
    <citation type="submission" date="2014-11" db="EMBL/GenBank/DDBJ databases">
        <authorList>
            <person name="Amaro Gonzalez C."/>
        </authorList>
    </citation>
    <scope>NUCLEOTIDE SEQUENCE</scope>
</reference>
<protein>
    <submittedName>
        <fullName evidence="1">Uncharacterized protein</fullName>
    </submittedName>
</protein>
<evidence type="ECO:0000313" key="1">
    <source>
        <dbReference type="EMBL" id="JAH39586.1"/>
    </source>
</evidence>
<proteinExistence type="predicted"/>
<reference evidence="1" key="2">
    <citation type="journal article" date="2015" name="Fish Shellfish Immunol.">
        <title>Early steps in the European eel (Anguilla anguilla)-Vibrio vulnificus interaction in the gills: Role of the RtxA13 toxin.</title>
        <authorList>
            <person name="Callol A."/>
            <person name="Pajuelo D."/>
            <person name="Ebbesson L."/>
            <person name="Teles M."/>
            <person name="MacKenzie S."/>
            <person name="Amaro C."/>
        </authorList>
    </citation>
    <scope>NUCLEOTIDE SEQUENCE</scope>
</reference>
<dbReference type="AlphaFoldDB" id="A0A0E9SE66"/>
<dbReference type="EMBL" id="GBXM01068991">
    <property type="protein sequence ID" value="JAH39586.1"/>
    <property type="molecule type" value="Transcribed_RNA"/>
</dbReference>
<sequence>MYRYWVVLPRQGVTWQLSQLNFLIKA</sequence>
<organism evidence="1">
    <name type="scientific">Anguilla anguilla</name>
    <name type="common">European freshwater eel</name>
    <name type="synonym">Muraena anguilla</name>
    <dbReference type="NCBI Taxonomy" id="7936"/>
    <lineage>
        <taxon>Eukaryota</taxon>
        <taxon>Metazoa</taxon>
        <taxon>Chordata</taxon>
        <taxon>Craniata</taxon>
        <taxon>Vertebrata</taxon>
        <taxon>Euteleostomi</taxon>
        <taxon>Actinopterygii</taxon>
        <taxon>Neopterygii</taxon>
        <taxon>Teleostei</taxon>
        <taxon>Anguilliformes</taxon>
        <taxon>Anguillidae</taxon>
        <taxon>Anguilla</taxon>
    </lineage>
</organism>